<proteinExistence type="predicted"/>
<evidence type="ECO:0000313" key="2">
    <source>
        <dbReference type="EMBL" id="SMB88383.1"/>
    </source>
</evidence>
<evidence type="ECO:0000259" key="1">
    <source>
        <dbReference type="PROSITE" id="PS51819"/>
    </source>
</evidence>
<dbReference type="RefSeq" id="WP_084047773.1">
    <property type="nucleotide sequence ID" value="NZ_FWWU01000009.1"/>
</dbReference>
<dbReference type="Pfam" id="PF00903">
    <property type="entry name" value="Glyoxalase"/>
    <property type="match status" value="1"/>
</dbReference>
<dbReference type="STRING" id="695939.SAMN00790413_00024"/>
<dbReference type="InterPro" id="IPR037523">
    <property type="entry name" value="VOC_core"/>
</dbReference>
<accession>A0A1W1V521</accession>
<protein>
    <submittedName>
        <fullName evidence="2">Uncharacterized conserved protein PhnB, glyoxalase superfamily</fullName>
    </submittedName>
</protein>
<dbReference type="InterPro" id="IPR004360">
    <property type="entry name" value="Glyas_Fos-R_dOase_dom"/>
</dbReference>
<dbReference type="Gene3D" id="3.10.180.10">
    <property type="entry name" value="2,3-Dihydroxybiphenyl 1,2-Dioxygenase, domain 1"/>
    <property type="match status" value="1"/>
</dbReference>
<dbReference type="SUPFAM" id="SSF54593">
    <property type="entry name" value="Glyoxalase/Bleomycin resistance protein/Dihydroxybiphenyl dioxygenase"/>
    <property type="match status" value="1"/>
</dbReference>
<dbReference type="OrthoDB" id="9796521at2"/>
<dbReference type="Proteomes" id="UP000192582">
    <property type="component" value="Unassembled WGS sequence"/>
</dbReference>
<dbReference type="EMBL" id="FWWU01000009">
    <property type="protein sequence ID" value="SMB88383.1"/>
    <property type="molecule type" value="Genomic_DNA"/>
</dbReference>
<evidence type="ECO:0000313" key="3">
    <source>
        <dbReference type="Proteomes" id="UP000192582"/>
    </source>
</evidence>
<name>A0A1W1V521_9DEIO</name>
<gene>
    <name evidence="2" type="ORF">SAMN00790413_00024</name>
</gene>
<dbReference type="InterPro" id="IPR029068">
    <property type="entry name" value="Glyas_Bleomycin-R_OHBP_Dase"/>
</dbReference>
<dbReference type="PANTHER" id="PTHR36503:SF3">
    <property type="entry name" value="BLR0126 PROTEIN"/>
    <property type="match status" value="1"/>
</dbReference>
<dbReference type="PROSITE" id="PS51819">
    <property type="entry name" value="VOC"/>
    <property type="match status" value="1"/>
</dbReference>
<feature type="domain" description="VOC" evidence="1">
    <location>
        <begin position="4"/>
        <end position="133"/>
    </location>
</feature>
<dbReference type="PANTHER" id="PTHR36503">
    <property type="entry name" value="BLR2520 PROTEIN"/>
    <property type="match status" value="1"/>
</dbReference>
<sequence length="137" mass="14928">MTLALNYVSFTVSNMERALAFYRTLGLPLPEGAHLGTDGRLQDHTEVTVNGVRVAWLDESLARQLDEGWQPPARAARIGVAFGALTPGEVDAAVQRLRAGGYTVAAEPFDAFWGQRYATVLDPDGTPVDIFAWLPQK</sequence>
<dbReference type="AlphaFoldDB" id="A0A1W1V521"/>
<organism evidence="2 3">
    <name type="scientific">Deinococcus hopiensis KR-140</name>
    <dbReference type="NCBI Taxonomy" id="695939"/>
    <lineage>
        <taxon>Bacteria</taxon>
        <taxon>Thermotogati</taxon>
        <taxon>Deinococcota</taxon>
        <taxon>Deinococci</taxon>
        <taxon>Deinococcales</taxon>
        <taxon>Deinococcaceae</taxon>
        <taxon>Deinococcus</taxon>
    </lineage>
</organism>
<keyword evidence="3" id="KW-1185">Reference proteome</keyword>
<reference evidence="2 3" key="1">
    <citation type="submission" date="2017-04" db="EMBL/GenBank/DDBJ databases">
        <authorList>
            <person name="Afonso C.L."/>
            <person name="Miller P.J."/>
            <person name="Scott M.A."/>
            <person name="Spackman E."/>
            <person name="Goraichik I."/>
            <person name="Dimitrov K.M."/>
            <person name="Suarez D.L."/>
            <person name="Swayne D.E."/>
        </authorList>
    </citation>
    <scope>NUCLEOTIDE SEQUENCE [LARGE SCALE GENOMIC DNA]</scope>
    <source>
        <strain evidence="2 3">KR-140</strain>
    </source>
</reference>